<feature type="transmembrane region" description="Helical" evidence="4">
    <location>
        <begin position="347"/>
        <end position="367"/>
    </location>
</feature>
<feature type="transmembrane region" description="Helical" evidence="4">
    <location>
        <begin position="258"/>
        <end position="277"/>
    </location>
</feature>
<sequence>MSEKTVAAGRSWHLPVAVIMICGSLIVALSFGVRSAFGLFMVPISGELGWGREIFALSIALQNLLWGLGQPFAGALADRFGSMKVLIAGGLLYSAGVLLMSVSTSPSLFHLSTGLLVGFGLSGTGFSIVLAAVGKVVAPEKRSWALGIVTAAGSFGQFAMVPLGQAFLSAYGWQTTVLILGVTSLAMLPLALAFKGVGQGGAAGPANSQSLGQALREASRHKGFLLLTAGFFVCGFHVAFIAAHLPSFVIDRGLDPQIGAWALGLVGLFNVIGSYTAGVLGGKYTKKYLLSYLYVARSAVIVLFISFPMTATTVLLFAAAMGLLWLSTVPLTSGIVAQVFGPKYMSMLTGIVFFSHQIGSFLGVWGGGYLYDTTGSYDIVWYCSIALGIFAGIVHWPIDERPVVRAEPAKA</sequence>
<gene>
    <name evidence="6" type="ORF">AUP43_17930</name>
</gene>
<accession>A0A154WEJ3</accession>
<keyword evidence="3 4" id="KW-0472">Membrane</keyword>
<evidence type="ECO:0000256" key="1">
    <source>
        <dbReference type="ARBA" id="ARBA00022692"/>
    </source>
</evidence>
<keyword evidence="1 4" id="KW-0812">Transmembrane</keyword>
<evidence type="ECO:0000259" key="5">
    <source>
        <dbReference type="PROSITE" id="PS50850"/>
    </source>
</evidence>
<dbReference type="InterPro" id="IPR050327">
    <property type="entry name" value="Proton-linked_MCT"/>
</dbReference>
<evidence type="ECO:0000313" key="6">
    <source>
        <dbReference type="EMBL" id="KZD11916.1"/>
    </source>
</evidence>
<feature type="transmembrane region" description="Helical" evidence="4">
    <location>
        <begin position="224"/>
        <end position="246"/>
    </location>
</feature>
<proteinExistence type="predicted"/>
<keyword evidence="2 4" id="KW-1133">Transmembrane helix</keyword>
<feature type="transmembrane region" description="Helical" evidence="4">
    <location>
        <begin position="108"/>
        <end position="132"/>
    </location>
</feature>
<dbReference type="STRING" id="580166.AUP43_17930"/>
<name>A0A154WEJ3_9PROT</name>
<dbReference type="PANTHER" id="PTHR11360:SF284">
    <property type="entry name" value="EG:103B4.3 PROTEIN-RELATED"/>
    <property type="match status" value="1"/>
</dbReference>
<dbReference type="Pfam" id="PF07690">
    <property type="entry name" value="MFS_1"/>
    <property type="match status" value="1"/>
</dbReference>
<dbReference type="RefSeq" id="WP_067553522.1">
    <property type="nucleotide sequence ID" value="NZ_LPXN01000072.1"/>
</dbReference>
<dbReference type="InterPro" id="IPR011701">
    <property type="entry name" value="MFS"/>
</dbReference>
<evidence type="ECO:0000256" key="4">
    <source>
        <dbReference type="SAM" id="Phobius"/>
    </source>
</evidence>
<dbReference type="Proteomes" id="UP000076400">
    <property type="component" value="Unassembled WGS sequence"/>
</dbReference>
<dbReference type="CDD" id="cd17355">
    <property type="entry name" value="MFS_YcxA_like"/>
    <property type="match status" value="1"/>
</dbReference>
<feature type="transmembrane region" description="Helical" evidence="4">
    <location>
        <begin position="54"/>
        <end position="73"/>
    </location>
</feature>
<feature type="transmembrane region" description="Helical" evidence="4">
    <location>
        <begin position="171"/>
        <end position="194"/>
    </location>
</feature>
<dbReference type="PANTHER" id="PTHR11360">
    <property type="entry name" value="MONOCARBOXYLATE TRANSPORTER"/>
    <property type="match status" value="1"/>
</dbReference>
<protein>
    <submittedName>
        <fullName evidence="6">MFS transporter</fullName>
    </submittedName>
</protein>
<dbReference type="PROSITE" id="PS50850">
    <property type="entry name" value="MFS"/>
    <property type="match status" value="1"/>
</dbReference>
<dbReference type="EMBL" id="LPXN01000072">
    <property type="protein sequence ID" value="KZD11916.1"/>
    <property type="molecule type" value="Genomic_DNA"/>
</dbReference>
<feature type="transmembrane region" description="Helical" evidence="4">
    <location>
        <begin position="12"/>
        <end position="34"/>
    </location>
</feature>
<dbReference type="AlphaFoldDB" id="A0A154WEJ3"/>
<keyword evidence="7" id="KW-1185">Reference proteome</keyword>
<comment type="caution">
    <text evidence="6">The sequence shown here is derived from an EMBL/GenBank/DDBJ whole genome shotgun (WGS) entry which is preliminary data.</text>
</comment>
<dbReference type="InterPro" id="IPR020846">
    <property type="entry name" value="MFS_dom"/>
</dbReference>
<reference evidence="6 7" key="1">
    <citation type="submission" date="2015-12" db="EMBL/GenBank/DDBJ databases">
        <title>Genome sequence of Oceanibaculum pacificum MCCC 1A02656.</title>
        <authorList>
            <person name="Lu L."/>
            <person name="Lai Q."/>
            <person name="Shao Z."/>
            <person name="Qian P."/>
        </authorList>
    </citation>
    <scope>NUCLEOTIDE SEQUENCE [LARGE SCALE GENOMIC DNA]</scope>
    <source>
        <strain evidence="6 7">MCCC 1A02656</strain>
    </source>
</reference>
<dbReference type="InterPro" id="IPR036259">
    <property type="entry name" value="MFS_trans_sf"/>
</dbReference>
<evidence type="ECO:0000313" key="7">
    <source>
        <dbReference type="Proteomes" id="UP000076400"/>
    </source>
</evidence>
<feature type="transmembrane region" description="Helical" evidence="4">
    <location>
        <begin position="379"/>
        <end position="398"/>
    </location>
</feature>
<evidence type="ECO:0000256" key="2">
    <source>
        <dbReference type="ARBA" id="ARBA00022989"/>
    </source>
</evidence>
<feature type="transmembrane region" description="Helical" evidence="4">
    <location>
        <begin position="144"/>
        <end position="165"/>
    </location>
</feature>
<feature type="transmembrane region" description="Helical" evidence="4">
    <location>
        <begin position="85"/>
        <end position="102"/>
    </location>
</feature>
<dbReference type="Gene3D" id="1.20.1250.20">
    <property type="entry name" value="MFS general substrate transporter like domains"/>
    <property type="match status" value="1"/>
</dbReference>
<dbReference type="OrthoDB" id="146345at2"/>
<dbReference type="GO" id="GO:0022857">
    <property type="term" value="F:transmembrane transporter activity"/>
    <property type="evidence" value="ECO:0007669"/>
    <property type="project" value="InterPro"/>
</dbReference>
<evidence type="ECO:0000256" key="3">
    <source>
        <dbReference type="ARBA" id="ARBA00023136"/>
    </source>
</evidence>
<organism evidence="6 7">
    <name type="scientific">Oceanibaculum pacificum</name>
    <dbReference type="NCBI Taxonomy" id="580166"/>
    <lineage>
        <taxon>Bacteria</taxon>
        <taxon>Pseudomonadati</taxon>
        <taxon>Pseudomonadota</taxon>
        <taxon>Alphaproteobacteria</taxon>
        <taxon>Rhodospirillales</taxon>
        <taxon>Oceanibaculaceae</taxon>
        <taxon>Oceanibaculum</taxon>
    </lineage>
</organism>
<feature type="domain" description="Major facilitator superfamily (MFS) profile" evidence="5">
    <location>
        <begin position="16"/>
        <end position="403"/>
    </location>
</feature>
<dbReference type="SUPFAM" id="SSF103473">
    <property type="entry name" value="MFS general substrate transporter"/>
    <property type="match status" value="1"/>
</dbReference>